<dbReference type="PANTHER" id="PTHR23257:SF963">
    <property type="entry name" value="AT08303P"/>
    <property type="match status" value="1"/>
</dbReference>
<dbReference type="SMART" id="SM00671">
    <property type="entry name" value="SEL1"/>
    <property type="match status" value="3"/>
</dbReference>
<dbReference type="Proteomes" id="UP000789706">
    <property type="component" value="Unassembled WGS sequence"/>
</dbReference>
<accession>A0A9N9ADY0</accession>
<dbReference type="InterPro" id="IPR050167">
    <property type="entry name" value="Ser_Thr_protein_kinase"/>
</dbReference>
<evidence type="ECO:0000313" key="4">
    <source>
        <dbReference type="Proteomes" id="UP000789706"/>
    </source>
</evidence>
<protein>
    <submittedName>
        <fullName evidence="3">1671_t:CDS:1</fullName>
    </submittedName>
</protein>
<name>A0A9N9ADY0_9GLOM</name>
<dbReference type="GO" id="GO:0004672">
    <property type="term" value="F:protein kinase activity"/>
    <property type="evidence" value="ECO:0007669"/>
    <property type="project" value="InterPro"/>
</dbReference>
<dbReference type="InterPro" id="IPR011990">
    <property type="entry name" value="TPR-like_helical_dom_sf"/>
</dbReference>
<reference evidence="3" key="1">
    <citation type="submission" date="2021-06" db="EMBL/GenBank/DDBJ databases">
        <authorList>
            <person name="Kallberg Y."/>
            <person name="Tangrot J."/>
            <person name="Rosling A."/>
        </authorList>
    </citation>
    <scope>NUCLEOTIDE SEQUENCE</scope>
    <source>
        <strain evidence="3">AZ414A</strain>
    </source>
</reference>
<sequence length="735" mass="84461">MIKKDKTKNKNDTDKVHLAGEYDKPNTASSMYGHGIDLLNAVSAGGDIITPFLPLFGIVSSVVDALNIIYQNAKCNKEICSALLDRVEIAQQATNSLQRKRNENEKNFINQEYYNSWVRFTYVLKNIKNFAKDVTQQQSIFRKYMNANAVKAAFDKNIKEFEEACRDLQFSMIIYSVEQRERDNKQIMEDICMVYKTINEVSDDVRIILKEVIILSSNMEQLKAQISKPGGGSASAKTLLNESYKVQTIHPSELKEPDSGSDNVRGKHQTVRKRIYLTMDVACKKFLTIEKNDTADSQKDQTELAILSLLGKCPRIVCFHGLSSIEQDDVMVFEWASYGNLKKVYTDYKISWTKKLQFISDIFCGLNFINNCGILHHDVRCENILITKNWGAKISNFKTSRQVEADTKPRSNLIDYVRWLAPEKLRNLETRYTHNFGMLVWELCYQMIPYEDKTLQQIQDHVKNKGRENLGIQFHPSRIARELAMLINQAWNDNPELRPSYPEVHSKIKNLEIYISKQSPRIFPKDKTNNDIPSIDSDQQSDQKSDKDPSIIVDIDLLEPNEMDAYELPHAKIPTVKVLKPFEDGVKASKERRHKEAWECFSEHANLGHSLAKYYKGFYLEKGYVVRNVEEGKKWIKIAADEGVPDAQLRYANMLRKDSKNSSNSSKNDASILYYLKQAADMENEAAMYYLGEIYCDGKYGTQKDEKKGIELIKLAALKNHPAAIDFMNKTNITY</sequence>
<comment type="caution">
    <text evidence="3">The sequence shown here is derived from an EMBL/GenBank/DDBJ whole genome shotgun (WGS) entry which is preliminary data.</text>
</comment>
<dbReference type="GO" id="GO:0005524">
    <property type="term" value="F:ATP binding"/>
    <property type="evidence" value="ECO:0007669"/>
    <property type="project" value="InterPro"/>
</dbReference>
<dbReference type="Pfam" id="PF07714">
    <property type="entry name" value="PK_Tyr_Ser-Thr"/>
    <property type="match status" value="1"/>
</dbReference>
<dbReference type="CDD" id="cd21037">
    <property type="entry name" value="MLKL_NTD"/>
    <property type="match status" value="1"/>
</dbReference>
<dbReference type="SUPFAM" id="SSF56112">
    <property type="entry name" value="Protein kinase-like (PK-like)"/>
    <property type="match status" value="1"/>
</dbReference>
<dbReference type="SUPFAM" id="SSF81901">
    <property type="entry name" value="HCP-like"/>
    <property type="match status" value="1"/>
</dbReference>
<dbReference type="PROSITE" id="PS00109">
    <property type="entry name" value="PROTEIN_KINASE_TYR"/>
    <property type="match status" value="1"/>
</dbReference>
<dbReference type="InterPro" id="IPR059179">
    <property type="entry name" value="MLKL-like_MCAfunc"/>
</dbReference>
<organism evidence="3 4">
    <name type="scientific">Diversispora eburnea</name>
    <dbReference type="NCBI Taxonomy" id="1213867"/>
    <lineage>
        <taxon>Eukaryota</taxon>
        <taxon>Fungi</taxon>
        <taxon>Fungi incertae sedis</taxon>
        <taxon>Mucoromycota</taxon>
        <taxon>Glomeromycotina</taxon>
        <taxon>Glomeromycetes</taxon>
        <taxon>Diversisporales</taxon>
        <taxon>Diversisporaceae</taxon>
        <taxon>Diversispora</taxon>
    </lineage>
</organism>
<feature type="region of interest" description="Disordered" evidence="1">
    <location>
        <begin position="1"/>
        <end position="21"/>
    </location>
</feature>
<evidence type="ECO:0000256" key="1">
    <source>
        <dbReference type="SAM" id="MobiDB-lite"/>
    </source>
</evidence>
<dbReference type="PROSITE" id="PS50011">
    <property type="entry name" value="PROTEIN_KINASE_DOM"/>
    <property type="match status" value="1"/>
</dbReference>
<dbReference type="InterPro" id="IPR011009">
    <property type="entry name" value="Kinase-like_dom_sf"/>
</dbReference>
<dbReference type="PANTHER" id="PTHR23257">
    <property type="entry name" value="SERINE-THREONINE PROTEIN KINASE"/>
    <property type="match status" value="1"/>
</dbReference>
<feature type="compositionally biased region" description="Basic and acidic residues" evidence="1">
    <location>
        <begin position="8"/>
        <end position="21"/>
    </location>
</feature>
<evidence type="ECO:0000259" key="2">
    <source>
        <dbReference type="PROSITE" id="PS50011"/>
    </source>
</evidence>
<dbReference type="GO" id="GO:0005737">
    <property type="term" value="C:cytoplasm"/>
    <property type="evidence" value="ECO:0007669"/>
    <property type="project" value="TreeGrafter"/>
</dbReference>
<feature type="compositionally biased region" description="Low complexity" evidence="1">
    <location>
        <begin position="531"/>
        <end position="540"/>
    </location>
</feature>
<dbReference type="InterPro" id="IPR036537">
    <property type="entry name" value="Adaptor_Cbl_N_dom_sf"/>
</dbReference>
<keyword evidence="4" id="KW-1185">Reference proteome</keyword>
<dbReference type="InterPro" id="IPR000719">
    <property type="entry name" value="Prot_kinase_dom"/>
</dbReference>
<dbReference type="InterPro" id="IPR006597">
    <property type="entry name" value="Sel1-like"/>
</dbReference>
<proteinExistence type="predicted"/>
<dbReference type="Gene3D" id="1.10.510.10">
    <property type="entry name" value="Transferase(Phosphotransferase) domain 1"/>
    <property type="match status" value="1"/>
</dbReference>
<dbReference type="InterPro" id="IPR008266">
    <property type="entry name" value="Tyr_kinase_AS"/>
</dbReference>
<dbReference type="OrthoDB" id="1890790at2759"/>
<dbReference type="EMBL" id="CAJVPK010000554">
    <property type="protein sequence ID" value="CAG8525693.1"/>
    <property type="molecule type" value="Genomic_DNA"/>
</dbReference>
<feature type="domain" description="Protein kinase" evidence="2">
    <location>
        <begin position="223"/>
        <end position="508"/>
    </location>
</feature>
<dbReference type="InterPro" id="IPR001245">
    <property type="entry name" value="Ser-Thr/Tyr_kinase_cat_dom"/>
</dbReference>
<dbReference type="Gene3D" id="1.25.40.10">
    <property type="entry name" value="Tetratricopeptide repeat domain"/>
    <property type="match status" value="1"/>
</dbReference>
<gene>
    <name evidence="3" type="ORF">DEBURN_LOCUS5888</name>
</gene>
<dbReference type="Gene3D" id="1.20.930.20">
    <property type="entry name" value="Adaptor protein Cbl, N-terminal domain"/>
    <property type="match status" value="1"/>
</dbReference>
<dbReference type="GO" id="GO:0007166">
    <property type="term" value="P:cell surface receptor signaling pathway"/>
    <property type="evidence" value="ECO:0007669"/>
    <property type="project" value="InterPro"/>
</dbReference>
<feature type="region of interest" description="Disordered" evidence="1">
    <location>
        <begin position="522"/>
        <end position="550"/>
    </location>
</feature>
<evidence type="ECO:0000313" key="3">
    <source>
        <dbReference type="EMBL" id="CAG8525693.1"/>
    </source>
</evidence>
<dbReference type="AlphaFoldDB" id="A0A9N9ADY0"/>